<keyword evidence="1" id="KW-0812">Transmembrane</keyword>
<name>A0A2Z6M3R4_TRISU</name>
<organism evidence="2 3">
    <name type="scientific">Trifolium subterraneum</name>
    <name type="common">Subterranean clover</name>
    <dbReference type="NCBI Taxonomy" id="3900"/>
    <lineage>
        <taxon>Eukaryota</taxon>
        <taxon>Viridiplantae</taxon>
        <taxon>Streptophyta</taxon>
        <taxon>Embryophyta</taxon>
        <taxon>Tracheophyta</taxon>
        <taxon>Spermatophyta</taxon>
        <taxon>Magnoliopsida</taxon>
        <taxon>eudicotyledons</taxon>
        <taxon>Gunneridae</taxon>
        <taxon>Pentapetalae</taxon>
        <taxon>rosids</taxon>
        <taxon>fabids</taxon>
        <taxon>Fabales</taxon>
        <taxon>Fabaceae</taxon>
        <taxon>Papilionoideae</taxon>
        <taxon>50 kb inversion clade</taxon>
        <taxon>NPAAA clade</taxon>
        <taxon>Hologalegina</taxon>
        <taxon>IRL clade</taxon>
        <taxon>Trifolieae</taxon>
        <taxon>Trifolium</taxon>
    </lineage>
</organism>
<dbReference type="Proteomes" id="UP000242715">
    <property type="component" value="Unassembled WGS sequence"/>
</dbReference>
<dbReference type="EMBL" id="DF973146">
    <property type="protein sequence ID" value="GAU14720.1"/>
    <property type="molecule type" value="Genomic_DNA"/>
</dbReference>
<sequence length="100" mass="10665">MFSCPCGTKFASLANEILPSFRPNGTSQNGPPAKIVASLAAAVRMSAHDTVLGHLFSSSTLISSIQLIVTVTIAAATKRATTREKTKVKWLIHQLQLSKT</sequence>
<dbReference type="AlphaFoldDB" id="A0A2Z6M3R4"/>
<reference evidence="3" key="1">
    <citation type="journal article" date="2017" name="Front. Plant Sci.">
        <title>Climate Clever Clovers: New Paradigm to Reduce the Environmental Footprint of Ruminants by Breeding Low Methanogenic Forages Utilizing Haplotype Variation.</title>
        <authorList>
            <person name="Kaur P."/>
            <person name="Appels R."/>
            <person name="Bayer P.E."/>
            <person name="Keeble-Gagnere G."/>
            <person name="Wang J."/>
            <person name="Hirakawa H."/>
            <person name="Shirasawa K."/>
            <person name="Vercoe P."/>
            <person name="Stefanova K."/>
            <person name="Durmic Z."/>
            <person name="Nichols P."/>
            <person name="Revell C."/>
            <person name="Isobe S.N."/>
            <person name="Edwards D."/>
            <person name="Erskine W."/>
        </authorList>
    </citation>
    <scope>NUCLEOTIDE SEQUENCE [LARGE SCALE GENOMIC DNA]</scope>
    <source>
        <strain evidence="3">cv. Daliak</strain>
    </source>
</reference>
<gene>
    <name evidence="2" type="ORF">TSUD_203690</name>
</gene>
<accession>A0A2Z6M3R4</accession>
<evidence type="ECO:0000313" key="2">
    <source>
        <dbReference type="EMBL" id="GAU14720.1"/>
    </source>
</evidence>
<keyword evidence="1" id="KW-1133">Transmembrane helix</keyword>
<evidence type="ECO:0000313" key="3">
    <source>
        <dbReference type="Proteomes" id="UP000242715"/>
    </source>
</evidence>
<dbReference type="OrthoDB" id="10465996at2759"/>
<protein>
    <submittedName>
        <fullName evidence="2">Uncharacterized protein</fullName>
    </submittedName>
</protein>
<evidence type="ECO:0000256" key="1">
    <source>
        <dbReference type="SAM" id="Phobius"/>
    </source>
</evidence>
<feature type="transmembrane region" description="Helical" evidence="1">
    <location>
        <begin position="55"/>
        <end position="77"/>
    </location>
</feature>
<keyword evidence="3" id="KW-1185">Reference proteome</keyword>
<proteinExistence type="predicted"/>
<keyword evidence="1" id="KW-0472">Membrane</keyword>